<proteinExistence type="predicted"/>
<dbReference type="Proteomes" id="UP001153714">
    <property type="component" value="Chromosome 1"/>
</dbReference>
<evidence type="ECO:0000313" key="2">
    <source>
        <dbReference type="EMBL" id="CAG9782280.1"/>
    </source>
</evidence>
<feature type="coiled-coil region" evidence="1">
    <location>
        <begin position="173"/>
        <end position="249"/>
    </location>
</feature>
<gene>
    <name evidence="2" type="ORF">DIATSA_LOCUS553</name>
</gene>
<protein>
    <submittedName>
        <fullName evidence="2">Uncharacterized protein</fullName>
    </submittedName>
</protein>
<keyword evidence="3" id="KW-1185">Reference proteome</keyword>
<name>A0A9N9QTF9_9NEOP</name>
<feature type="coiled-coil region" evidence="1">
    <location>
        <begin position="5"/>
        <end position="76"/>
    </location>
</feature>
<sequence length="300" mass="35677">MDNNLKTLHDEVDFYRQNQAILEQEIHKLIEDNQKLSQQIEHLLREKQRDERPLHNNNSDKEIDELKKQIQLITKAGTVYYFITSTVQRPLLGTDLPRRSLRRAILLALEGKALLHCTSTAAHRTERDSLHVLWQTSQKTIDALEVELKTYQSYDNNGKHESNEGIRELQLKFDTVLQDYIELETKYKELNAKFNSLETESIYKDKEINTYKERGKELENKLKQITAELDEFKINLAAEKKNNEEMRTQLLLCQKESADKMKKELEAKSKVRFKEPYLYFLISPWQPYWFSFLYKSKLIF</sequence>
<accession>A0A9N9QTF9</accession>
<evidence type="ECO:0000313" key="3">
    <source>
        <dbReference type="Proteomes" id="UP001153714"/>
    </source>
</evidence>
<organism evidence="2 3">
    <name type="scientific">Diatraea saccharalis</name>
    <name type="common">sugarcane borer</name>
    <dbReference type="NCBI Taxonomy" id="40085"/>
    <lineage>
        <taxon>Eukaryota</taxon>
        <taxon>Metazoa</taxon>
        <taxon>Ecdysozoa</taxon>
        <taxon>Arthropoda</taxon>
        <taxon>Hexapoda</taxon>
        <taxon>Insecta</taxon>
        <taxon>Pterygota</taxon>
        <taxon>Neoptera</taxon>
        <taxon>Endopterygota</taxon>
        <taxon>Lepidoptera</taxon>
        <taxon>Glossata</taxon>
        <taxon>Ditrysia</taxon>
        <taxon>Pyraloidea</taxon>
        <taxon>Crambidae</taxon>
        <taxon>Crambinae</taxon>
        <taxon>Diatraea</taxon>
    </lineage>
</organism>
<reference evidence="2" key="2">
    <citation type="submission" date="2022-10" db="EMBL/GenBank/DDBJ databases">
        <authorList>
            <consortium name="ENA_rothamsted_submissions"/>
            <consortium name="culmorum"/>
            <person name="King R."/>
        </authorList>
    </citation>
    <scope>NUCLEOTIDE SEQUENCE</scope>
</reference>
<dbReference type="EMBL" id="OU893332">
    <property type="protein sequence ID" value="CAG9782280.1"/>
    <property type="molecule type" value="Genomic_DNA"/>
</dbReference>
<dbReference type="AlphaFoldDB" id="A0A9N9QTF9"/>
<evidence type="ECO:0000256" key="1">
    <source>
        <dbReference type="SAM" id="Coils"/>
    </source>
</evidence>
<keyword evidence="1" id="KW-0175">Coiled coil</keyword>
<reference evidence="2" key="1">
    <citation type="submission" date="2021-12" db="EMBL/GenBank/DDBJ databases">
        <authorList>
            <person name="King R."/>
        </authorList>
    </citation>
    <scope>NUCLEOTIDE SEQUENCE</scope>
</reference>
<dbReference type="OrthoDB" id="551053at2759"/>